<feature type="domain" description="Major facilitator superfamily (MFS) profile" evidence="7">
    <location>
        <begin position="68"/>
        <end position="515"/>
    </location>
</feature>
<accession>A0A9W8AFU5</accession>
<gene>
    <name evidence="8" type="ORF">IWQ60_004464</name>
</gene>
<dbReference type="Pfam" id="PF07690">
    <property type="entry name" value="MFS_1"/>
    <property type="match status" value="1"/>
</dbReference>
<sequence>MVPPHAAQTAPLGTAVIAQEAERSVEMSNSKLAVPPVASNSTLNHLPSIGPPSDLPYSPFSPAWKRIIVALSGVAGILATFATTVLLPAIPSIAQDLESTVSRINLTVSVFLIGQGVAPILWGPLADQFGRRYAYSFGCLVCTLASAGCALARTDSLLLGMRFLQAFGSSATLVTTAGTISDLYEPAQRGRALGLCYSTQMFGPVLGTIFGGLITTGWGWRWTMWVTTILSASFFIALTLFLPETHRATVARQRRLALKDLPPDLHLRPRPTISLAQTNPFALFSALRLKYVSVPVICTTLLFNSFFAANTVMTTVLSNDYDYSASVIGLCYIPFGVGCIVGAFVGGIVADRAFQRQILRIDRSSINGDLTGEQSSPCVVNGDEKPLPTNNPPYEARLRSAPGLLITFSLALIAWAWTLNFALPVAASLACAFLIGLCLNVCNNALLTYLVDIFTAKSASISSVANTARCFYCALWISFINVVVAHWGVGWAFTFLAAHTLLGAILVVLLYRHGATWRLKTPPTPYLSWN</sequence>
<dbReference type="AlphaFoldDB" id="A0A9W8AFU5"/>
<feature type="transmembrane region" description="Helical" evidence="6">
    <location>
        <begin position="192"/>
        <end position="216"/>
    </location>
</feature>
<feature type="transmembrane region" description="Helical" evidence="6">
    <location>
        <begin position="102"/>
        <end position="122"/>
    </location>
</feature>
<feature type="transmembrane region" description="Helical" evidence="6">
    <location>
        <begin position="490"/>
        <end position="511"/>
    </location>
</feature>
<dbReference type="InterPro" id="IPR011701">
    <property type="entry name" value="MFS"/>
</dbReference>
<reference evidence="8" key="1">
    <citation type="submission" date="2022-07" db="EMBL/GenBank/DDBJ databases">
        <title>Phylogenomic reconstructions and comparative analyses of Kickxellomycotina fungi.</title>
        <authorList>
            <person name="Reynolds N.K."/>
            <person name="Stajich J.E."/>
            <person name="Barry K."/>
            <person name="Grigoriev I.V."/>
            <person name="Crous P."/>
            <person name="Smith M.E."/>
        </authorList>
    </citation>
    <scope>NUCLEOTIDE SEQUENCE</scope>
    <source>
        <strain evidence="8">RSA 861</strain>
    </source>
</reference>
<dbReference type="InterPro" id="IPR036259">
    <property type="entry name" value="MFS_trans_sf"/>
</dbReference>
<dbReference type="EMBL" id="JANBPT010000216">
    <property type="protein sequence ID" value="KAJ1925602.1"/>
    <property type="molecule type" value="Genomic_DNA"/>
</dbReference>
<feature type="transmembrane region" description="Helical" evidence="6">
    <location>
        <begin position="425"/>
        <end position="451"/>
    </location>
</feature>
<evidence type="ECO:0000256" key="6">
    <source>
        <dbReference type="SAM" id="Phobius"/>
    </source>
</evidence>
<feature type="transmembrane region" description="Helical" evidence="6">
    <location>
        <begin position="159"/>
        <end position="180"/>
    </location>
</feature>
<keyword evidence="5 6" id="KW-0472">Membrane</keyword>
<feature type="transmembrane region" description="Helical" evidence="6">
    <location>
        <begin position="401"/>
        <end position="419"/>
    </location>
</feature>
<evidence type="ECO:0000256" key="2">
    <source>
        <dbReference type="ARBA" id="ARBA00022448"/>
    </source>
</evidence>
<keyword evidence="4 6" id="KW-1133">Transmembrane helix</keyword>
<feature type="transmembrane region" description="Helical" evidence="6">
    <location>
        <begin position="67"/>
        <end position="90"/>
    </location>
</feature>
<evidence type="ECO:0000313" key="9">
    <source>
        <dbReference type="Proteomes" id="UP001150569"/>
    </source>
</evidence>
<evidence type="ECO:0000256" key="3">
    <source>
        <dbReference type="ARBA" id="ARBA00022692"/>
    </source>
</evidence>
<feature type="transmembrane region" description="Helical" evidence="6">
    <location>
        <begin position="134"/>
        <end position="153"/>
    </location>
</feature>
<feature type="transmembrane region" description="Helical" evidence="6">
    <location>
        <begin position="325"/>
        <end position="350"/>
    </location>
</feature>
<feature type="transmembrane region" description="Helical" evidence="6">
    <location>
        <begin position="463"/>
        <end position="484"/>
    </location>
</feature>
<proteinExistence type="predicted"/>
<dbReference type="PANTHER" id="PTHR23502:SF51">
    <property type="entry name" value="QUINIDINE RESISTANCE PROTEIN 1-RELATED"/>
    <property type="match status" value="1"/>
</dbReference>
<dbReference type="Proteomes" id="UP001150569">
    <property type="component" value="Unassembled WGS sequence"/>
</dbReference>
<keyword evidence="9" id="KW-1185">Reference proteome</keyword>
<evidence type="ECO:0000259" key="7">
    <source>
        <dbReference type="PROSITE" id="PS50850"/>
    </source>
</evidence>
<evidence type="ECO:0000256" key="1">
    <source>
        <dbReference type="ARBA" id="ARBA00004141"/>
    </source>
</evidence>
<dbReference type="Gene3D" id="1.20.1250.20">
    <property type="entry name" value="MFS general substrate transporter like domains"/>
    <property type="match status" value="1"/>
</dbReference>
<evidence type="ECO:0000256" key="4">
    <source>
        <dbReference type="ARBA" id="ARBA00022989"/>
    </source>
</evidence>
<protein>
    <recommendedName>
        <fullName evidence="7">Major facilitator superfamily (MFS) profile domain-containing protein</fullName>
    </recommendedName>
</protein>
<dbReference type="GO" id="GO:0022857">
    <property type="term" value="F:transmembrane transporter activity"/>
    <property type="evidence" value="ECO:0007669"/>
    <property type="project" value="InterPro"/>
</dbReference>
<dbReference type="GO" id="GO:0005886">
    <property type="term" value="C:plasma membrane"/>
    <property type="evidence" value="ECO:0007669"/>
    <property type="project" value="TreeGrafter"/>
</dbReference>
<organism evidence="8 9">
    <name type="scientific">Tieghemiomyces parasiticus</name>
    <dbReference type="NCBI Taxonomy" id="78921"/>
    <lineage>
        <taxon>Eukaryota</taxon>
        <taxon>Fungi</taxon>
        <taxon>Fungi incertae sedis</taxon>
        <taxon>Zoopagomycota</taxon>
        <taxon>Kickxellomycotina</taxon>
        <taxon>Dimargaritomycetes</taxon>
        <taxon>Dimargaritales</taxon>
        <taxon>Dimargaritaceae</taxon>
        <taxon>Tieghemiomyces</taxon>
    </lineage>
</organism>
<feature type="transmembrane region" description="Helical" evidence="6">
    <location>
        <begin position="222"/>
        <end position="242"/>
    </location>
</feature>
<dbReference type="PROSITE" id="PS50850">
    <property type="entry name" value="MFS"/>
    <property type="match status" value="1"/>
</dbReference>
<feature type="transmembrane region" description="Helical" evidence="6">
    <location>
        <begin position="291"/>
        <end position="313"/>
    </location>
</feature>
<comment type="subcellular location">
    <subcellularLocation>
        <location evidence="1">Membrane</location>
        <topology evidence="1">Multi-pass membrane protein</topology>
    </subcellularLocation>
</comment>
<name>A0A9W8AFU5_9FUNG</name>
<keyword evidence="2" id="KW-0813">Transport</keyword>
<evidence type="ECO:0000256" key="5">
    <source>
        <dbReference type="ARBA" id="ARBA00023136"/>
    </source>
</evidence>
<dbReference type="PANTHER" id="PTHR23502">
    <property type="entry name" value="MAJOR FACILITATOR SUPERFAMILY"/>
    <property type="match status" value="1"/>
</dbReference>
<dbReference type="OrthoDB" id="3357846at2759"/>
<evidence type="ECO:0000313" key="8">
    <source>
        <dbReference type="EMBL" id="KAJ1925602.1"/>
    </source>
</evidence>
<dbReference type="SUPFAM" id="SSF103473">
    <property type="entry name" value="MFS general substrate transporter"/>
    <property type="match status" value="1"/>
</dbReference>
<comment type="caution">
    <text evidence="8">The sequence shown here is derived from an EMBL/GenBank/DDBJ whole genome shotgun (WGS) entry which is preliminary data.</text>
</comment>
<keyword evidence="3 6" id="KW-0812">Transmembrane</keyword>
<dbReference type="InterPro" id="IPR020846">
    <property type="entry name" value="MFS_dom"/>
</dbReference>